<dbReference type="CDD" id="cd23804">
    <property type="entry name" value="UBCc_UBE2S"/>
    <property type="match status" value="1"/>
</dbReference>
<dbReference type="Pfam" id="PF00179">
    <property type="entry name" value="UQ_con"/>
    <property type="match status" value="1"/>
</dbReference>
<dbReference type="FunFam" id="3.10.110.10:FF:000031">
    <property type="entry name" value="Ubiquitin-conjugating enzyme E2 22"/>
    <property type="match status" value="1"/>
</dbReference>
<evidence type="ECO:0000256" key="3">
    <source>
        <dbReference type="ARBA" id="ARBA00022741"/>
    </source>
</evidence>
<evidence type="ECO:0000256" key="5">
    <source>
        <dbReference type="ARBA" id="ARBA00022840"/>
    </source>
</evidence>
<comment type="similarity">
    <text evidence="7">Belongs to the ubiquitin-conjugating enzyme family.</text>
</comment>
<dbReference type="SMART" id="SM00212">
    <property type="entry name" value="UBCc"/>
    <property type="match status" value="1"/>
</dbReference>
<dbReference type="AlphaFoldDB" id="A0A9Q3J2I2"/>
<keyword evidence="3 7" id="KW-0547">Nucleotide-binding</keyword>
<keyword evidence="11" id="KW-1185">Reference proteome</keyword>
<evidence type="ECO:0000313" key="11">
    <source>
        <dbReference type="Proteomes" id="UP000765509"/>
    </source>
</evidence>
<evidence type="ECO:0000256" key="2">
    <source>
        <dbReference type="ARBA" id="ARBA00022679"/>
    </source>
</evidence>
<dbReference type="InterPro" id="IPR023313">
    <property type="entry name" value="UBQ-conjugating_AS"/>
</dbReference>
<feature type="compositionally biased region" description="Polar residues" evidence="8">
    <location>
        <begin position="360"/>
        <end position="383"/>
    </location>
</feature>
<dbReference type="InterPro" id="IPR016135">
    <property type="entry name" value="UBQ-conjugating_enzyme/RWD"/>
</dbReference>
<dbReference type="Proteomes" id="UP000765509">
    <property type="component" value="Unassembled WGS sequence"/>
</dbReference>
<feature type="domain" description="UBC core" evidence="9">
    <location>
        <begin position="142"/>
        <end position="288"/>
    </location>
</feature>
<dbReference type="EC" id="2.3.2.23" evidence="1"/>
<evidence type="ECO:0000256" key="6">
    <source>
        <dbReference type="PROSITE-ProRule" id="PRU10133"/>
    </source>
</evidence>
<dbReference type="GO" id="GO:0061631">
    <property type="term" value="F:ubiquitin conjugating enzyme activity"/>
    <property type="evidence" value="ECO:0007669"/>
    <property type="project" value="UniProtKB-EC"/>
</dbReference>
<keyword evidence="5 7" id="KW-0067">ATP-binding</keyword>
<keyword evidence="2" id="KW-0808">Transferase</keyword>
<evidence type="ECO:0000259" key="9">
    <source>
        <dbReference type="PROSITE" id="PS50127"/>
    </source>
</evidence>
<evidence type="ECO:0000256" key="1">
    <source>
        <dbReference type="ARBA" id="ARBA00012486"/>
    </source>
</evidence>
<comment type="caution">
    <text evidence="10">The sequence shown here is derived from an EMBL/GenBank/DDBJ whole genome shotgun (WGS) entry which is preliminary data.</text>
</comment>
<accession>A0A9Q3J2I2</accession>
<dbReference type="InterPro" id="IPR000608">
    <property type="entry name" value="UBC"/>
</dbReference>
<keyword evidence="4 7" id="KW-0833">Ubl conjugation pathway</keyword>
<dbReference type="OrthoDB" id="10069349at2759"/>
<dbReference type="GO" id="GO:0005524">
    <property type="term" value="F:ATP binding"/>
    <property type="evidence" value="ECO:0007669"/>
    <property type="project" value="UniProtKB-UniRule"/>
</dbReference>
<dbReference type="PROSITE" id="PS00183">
    <property type="entry name" value="UBC_1"/>
    <property type="match status" value="1"/>
</dbReference>
<feature type="region of interest" description="Disordered" evidence="8">
    <location>
        <begin position="360"/>
        <end position="393"/>
    </location>
</feature>
<evidence type="ECO:0000313" key="10">
    <source>
        <dbReference type="EMBL" id="MBW0554259.1"/>
    </source>
</evidence>
<dbReference type="PANTHER" id="PTHR24067">
    <property type="entry name" value="UBIQUITIN-CONJUGATING ENZYME E2"/>
    <property type="match status" value="1"/>
</dbReference>
<proteinExistence type="inferred from homology"/>
<gene>
    <name evidence="10" type="ORF">O181_093974</name>
</gene>
<dbReference type="PROSITE" id="PS50127">
    <property type="entry name" value="UBC_2"/>
    <property type="match status" value="1"/>
</dbReference>
<dbReference type="EMBL" id="AVOT02060891">
    <property type="protein sequence ID" value="MBW0554259.1"/>
    <property type="molecule type" value="Genomic_DNA"/>
</dbReference>
<dbReference type="Gene3D" id="3.10.110.10">
    <property type="entry name" value="Ubiquitin Conjugating Enzyme"/>
    <property type="match status" value="1"/>
</dbReference>
<evidence type="ECO:0000256" key="7">
    <source>
        <dbReference type="RuleBase" id="RU362109"/>
    </source>
</evidence>
<reference evidence="10" key="1">
    <citation type="submission" date="2021-03" db="EMBL/GenBank/DDBJ databases">
        <title>Draft genome sequence of rust myrtle Austropuccinia psidii MF-1, a brazilian biotype.</title>
        <authorList>
            <person name="Quecine M.C."/>
            <person name="Pachon D.M.R."/>
            <person name="Bonatelli M.L."/>
            <person name="Correr F.H."/>
            <person name="Franceschini L.M."/>
            <person name="Leite T.F."/>
            <person name="Margarido G.R.A."/>
            <person name="Almeida C.A."/>
            <person name="Ferrarezi J.A."/>
            <person name="Labate C.A."/>
        </authorList>
    </citation>
    <scope>NUCLEOTIDE SEQUENCE</scope>
    <source>
        <strain evidence="10">MF-1</strain>
    </source>
</reference>
<dbReference type="InterPro" id="IPR050113">
    <property type="entry name" value="Ub_conjugating_enzyme"/>
</dbReference>
<sequence>MEFKSNHEALNGIFGAISAINEFFFEMLSHNFPKISMMSEATQSRPSSFSRCTTLERLSLDRRNRSFWLGSVVMAGFPFRYGWIADARIIRDVFASSLGWAAFGRNPTRTIQKPEGDSCLDLHPQQPRPASLSQMADSLSSKILRRIGKEVNALRAEPPEGIRIVVNEDDITDLKAWIQGPADTPYQNGYFRISIRFGPEYPSIPPNCIFSTKIFHPNVGPKGEICVNTLKKDWTSTQTLLDILTVIKCLLIYPNPESALDEEAGRLLLEKYEEYRLKAKLLTEIHARSRPAEFDQIDSSHHKNSNLCNFNDPKNDSKPTTLLPFATSNQVNNNSTITRSSSDDCDPLIKSAALLATNLNPTGGENQNTALINVKNTNTASNPNKDRRGRKRL</sequence>
<organism evidence="10 11">
    <name type="scientific">Austropuccinia psidii MF-1</name>
    <dbReference type="NCBI Taxonomy" id="1389203"/>
    <lineage>
        <taxon>Eukaryota</taxon>
        <taxon>Fungi</taxon>
        <taxon>Dikarya</taxon>
        <taxon>Basidiomycota</taxon>
        <taxon>Pucciniomycotina</taxon>
        <taxon>Pucciniomycetes</taxon>
        <taxon>Pucciniales</taxon>
        <taxon>Sphaerophragmiaceae</taxon>
        <taxon>Austropuccinia</taxon>
    </lineage>
</organism>
<feature type="active site" description="Glycyl thioester intermediate" evidence="6">
    <location>
        <position position="226"/>
    </location>
</feature>
<evidence type="ECO:0000256" key="4">
    <source>
        <dbReference type="ARBA" id="ARBA00022786"/>
    </source>
</evidence>
<name>A0A9Q3J2I2_9BASI</name>
<dbReference type="SUPFAM" id="SSF54495">
    <property type="entry name" value="UBC-like"/>
    <property type="match status" value="1"/>
</dbReference>
<evidence type="ECO:0000256" key="8">
    <source>
        <dbReference type="SAM" id="MobiDB-lite"/>
    </source>
</evidence>
<protein>
    <recommendedName>
        <fullName evidence="1">E2 ubiquitin-conjugating enzyme</fullName>
        <ecNumber evidence="1">2.3.2.23</ecNumber>
    </recommendedName>
</protein>